<dbReference type="RefSeq" id="WP_377824124.1">
    <property type="nucleotide sequence ID" value="NZ_JBHSWJ010000002.1"/>
</dbReference>
<evidence type="ECO:0000256" key="2">
    <source>
        <dbReference type="ARBA" id="ARBA00022670"/>
    </source>
</evidence>
<evidence type="ECO:0000256" key="4">
    <source>
        <dbReference type="ARBA" id="ARBA00022825"/>
    </source>
</evidence>
<evidence type="ECO:0000256" key="1">
    <source>
        <dbReference type="ARBA" id="ARBA00006534"/>
    </source>
</evidence>
<dbReference type="InterPro" id="IPR029062">
    <property type="entry name" value="Class_I_gatase-like"/>
</dbReference>
<dbReference type="Pfam" id="PF03575">
    <property type="entry name" value="Peptidase_S51"/>
    <property type="match status" value="1"/>
</dbReference>
<name>A0ABW2AVN0_9MICO</name>
<dbReference type="PANTHER" id="PTHR20842:SF0">
    <property type="entry name" value="ALPHA-ASPARTYL DIPEPTIDASE"/>
    <property type="match status" value="1"/>
</dbReference>
<dbReference type="SUPFAM" id="SSF52317">
    <property type="entry name" value="Class I glutamine amidotransferase-like"/>
    <property type="match status" value="1"/>
</dbReference>
<sequence length="206" mass="22731">MRLYLSSYQLGSHPEEFVRMVGGERRGWVIMNALDGESDQERRVADTARQIEQLASIGLTAHDVDLRSGFDAQSSPDFVWVRGGNVFVLRMAMARSGFDRWVTDRLQHDGVVYAGFSAGPCVLAPSLRGLEVCDPVDEARRVYGEVRFDGLSILDRPVVPHLNSPGHPETELLGQVAGAYEAAGQSYWALRDDQALVVDGEGERIV</sequence>
<keyword evidence="2" id="KW-0645">Protease</keyword>
<keyword evidence="3" id="KW-0378">Hydrolase</keyword>
<dbReference type="EMBL" id="JBHSWJ010000002">
    <property type="protein sequence ID" value="MFC6715196.1"/>
    <property type="molecule type" value="Genomic_DNA"/>
</dbReference>
<organism evidence="5 6">
    <name type="scientific">Branchiibius cervicis</name>
    <dbReference type="NCBI Taxonomy" id="908252"/>
    <lineage>
        <taxon>Bacteria</taxon>
        <taxon>Bacillati</taxon>
        <taxon>Actinomycetota</taxon>
        <taxon>Actinomycetes</taxon>
        <taxon>Micrococcales</taxon>
        <taxon>Dermacoccaceae</taxon>
        <taxon>Branchiibius</taxon>
    </lineage>
</organism>
<dbReference type="Gene3D" id="3.40.50.880">
    <property type="match status" value="1"/>
</dbReference>
<accession>A0ABW2AVN0</accession>
<dbReference type="InterPro" id="IPR005320">
    <property type="entry name" value="Peptidase_S51"/>
</dbReference>
<protein>
    <submittedName>
        <fullName evidence="5">Type 1 glutamine amidotransferase-like domain-containing protein</fullName>
    </submittedName>
</protein>
<reference evidence="6" key="1">
    <citation type="journal article" date="2019" name="Int. J. Syst. Evol. Microbiol.">
        <title>The Global Catalogue of Microorganisms (GCM) 10K type strain sequencing project: providing services to taxonomists for standard genome sequencing and annotation.</title>
        <authorList>
            <consortium name="The Broad Institute Genomics Platform"/>
            <consortium name="The Broad Institute Genome Sequencing Center for Infectious Disease"/>
            <person name="Wu L."/>
            <person name="Ma J."/>
        </authorList>
    </citation>
    <scope>NUCLEOTIDE SEQUENCE [LARGE SCALE GENOMIC DNA]</scope>
    <source>
        <strain evidence="6">NBRC 106593</strain>
    </source>
</reference>
<dbReference type="PANTHER" id="PTHR20842">
    <property type="entry name" value="PROTEASE S51 ALPHA-ASPARTYL DIPEPTIDASE"/>
    <property type="match status" value="1"/>
</dbReference>
<comment type="caution">
    <text evidence="5">The sequence shown here is derived from an EMBL/GenBank/DDBJ whole genome shotgun (WGS) entry which is preliminary data.</text>
</comment>
<dbReference type="Proteomes" id="UP001596356">
    <property type="component" value="Unassembled WGS sequence"/>
</dbReference>
<keyword evidence="4" id="KW-0720">Serine protease</keyword>
<evidence type="ECO:0000313" key="5">
    <source>
        <dbReference type="EMBL" id="MFC6715196.1"/>
    </source>
</evidence>
<evidence type="ECO:0000256" key="3">
    <source>
        <dbReference type="ARBA" id="ARBA00022801"/>
    </source>
</evidence>
<comment type="similarity">
    <text evidence="1">Belongs to the peptidase S51 family.</text>
</comment>
<keyword evidence="6" id="KW-1185">Reference proteome</keyword>
<proteinExistence type="inferred from homology"/>
<gene>
    <name evidence="5" type="ORF">ACFQBT_15815</name>
</gene>
<evidence type="ECO:0000313" key="6">
    <source>
        <dbReference type="Proteomes" id="UP001596356"/>
    </source>
</evidence>